<dbReference type="PRINTS" id="PR00320">
    <property type="entry name" value="GPROTEINBRPT"/>
</dbReference>
<feature type="compositionally biased region" description="Low complexity" evidence="4">
    <location>
        <begin position="291"/>
        <end position="301"/>
    </location>
</feature>
<accession>A0A225DUJ8</accession>
<keyword evidence="5" id="KW-1133">Transmembrane helix</keyword>
<organism evidence="8 9">
    <name type="scientific">Fimbriiglobus ruber</name>
    <dbReference type="NCBI Taxonomy" id="1908690"/>
    <lineage>
        <taxon>Bacteria</taxon>
        <taxon>Pseudomonadati</taxon>
        <taxon>Planctomycetota</taxon>
        <taxon>Planctomycetia</taxon>
        <taxon>Gemmatales</taxon>
        <taxon>Gemmataceae</taxon>
        <taxon>Fimbriiglobus</taxon>
    </lineage>
</organism>
<dbReference type="GO" id="GO:0006352">
    <property type="term" value="P:DNA-templated transcription initiation"/>
    <property type="evidence" value="ECO:0007669"/>
    <property type="project" value="InterPro"/>
</dbReference>
<evidence type="ECO:0000259" key="7">
    <source>
        <dbReference type="Pfam" id="PF08281"/>
    </source>
</evidence>
<keyword evidence="9" id="KW-1185">Reference proteome</keyword>
<dbReference type="AlphaFoldDB" id="A0A225DUJ8"/>
<reference evidence="9" key="1">
    <citation type="submission" date="2017-06" db="EMBL/GenBank/DDBJ databases">
        <title>Genome analysis of Fimbriiglobus ruber SP5, the first member of the order Planctomycetales with confirmed chitinolytic capability.</title>
        <authorList>
            <person name="Ravin N.V."/>
            <person name="Rakitin A.L."/>
            <person name="Ivanova A.A."/>
            <person name="Beletsky A.V."/>
            <person name="Kulichevskaya I.S."/>
            <person name="Mardanov A.V."/>
            <person name="Dedysh S.N."/>
        </authorList>
    </citation>
    <scope>NUCLEOTIDE SEQUENCE [LARGE SCALE GENOMIC DNA]</scope>
    <source>
        <strain evidence="9">SP5</strain>
    </source>
</reference>
<dbReference type="Gene3D" id="1.10.1740.10">
    <property type="match status" value="1"/>
</dbReference>
<proteinExistence type="predicted"/>
<dbReference type="Pfam" id="PF08281">
    <property type="entry name" value="Sigma70_r4_2"/>
    <property type="match status" value="1"/>
</dbReference>
<dbReference type="NCBIfam" id="TIGR02937">
    <property type="entry name" value="sigma70-ECF"/>
    <property type="match status" value="1"/>
</dbReference>
<protein>
    <submittedName>
        <fullName evidence="8">High-affnity carbon uptake protein Hat/HatR</fullName>
    </submittedName>
</protein>
<dbReference type="Pfam" id="PF00400">
    <property type="entry name" value="WD40"/>
    <property type="match status" value="10"/>
</dbReference>
<dbReference type="PANTHER" id="PTHR19848">
    <property type="entry name" value="WD40 REPEAT PROTEIN"/>
    <property type="match status" value="1"/>
</dbReference>
<feature type="transmembrane region" description="Helical" evidence="5">
    <location>
        <begin position="254"/>
        <end position="281"/>
    </location>
</feature>
<feature type="repeat" description="WD" evidence="3">
    <location>
        <begin position="408"/>
        <end position="449"/>
    </location>
</feature>
<dbReference type="InterPro" id="IPR007627">
    <property type="entry name" value="RNA_pol_sigma70_r2"/>
</dbReference>
<keyword evidence="5" id="KW-0472">Membrane</keyword>
<name>A0A225DUJ8_9BACT</name>
<dbReference type="InterPro" id="IPR036388">
    <property type="entry name" value="WH-like_DNA-bd_sf"/>
</dbReference>
<feature type="domain" description="RNA polymerase sigma factor 70 region 4 type 2" evidence="7">
    <location>
        <begin position="139"/>
        <end position="187"/>
    </location>
</feature>
<evidence type="ECO:0000259" key="6">
    <source>
        <dbReference type="Pfam" id="PF04542"/>
    </source>
</evidence>
<feature type="repeat" description="WD" evidence="3">
    <location>
        <begin position="798"/>
        <end position="839"/>
    </location>
</feature>
<feature type="region of interest" description="Disordered" evidence="4">
    <location>
        <begin position="288"/>
        <end position="310"/>
    </location>
</feature>
<dbReference type="SMART" id="SM00320">
    <property type="entry name" value="WD40"/>
    <property type="match status" value="13"/>
</dbReference>
<dbReference type="InterPro" id="IPR011047">
    <property type="entry name" value="Quinoprotein_ADH-like_sf"/>
</dbReference>
<evidence type="ECO:0000256" key="3">
    <source>
        <dbReference type="PROSITE-ProRule" id="PRU00221"/>
    </source>
</evidence>
<dbReference type="InterPro" id="IPR015943">
    <property type="entry name" value="WD40/YVTN_repeat-like_dom_sf"/>
</dbReference>
<dbReference type="GO" id="GO:0016987">
    <property type="term" value="F:sigma factor activity"/>
    <property type="evidence" value="ECO:0007669"/>
    <property type="project" value="InterPro"/>
</dbReference>
<evidence type="ECO:0000256" key="1">
    <source>
        <dbReference type="ARBA" id="ARBA00022574"/>
    </source>
</evidence>
<dbReference type="GO" id="GO:0003677">
    <property type="term" value="F:DNA binding"/>
    <property type="evidence" value="ECO:0007669"/>
    <property type="project" value="InterPro"/>
</dbReference>
<dbReference type="Pfam" id="PF04542">
    <property type="entry name" value="Sigma70_r2"/>
    <property type="match status" value="1"/>
</dbReference>
<dbReference type="PROSITE" id="PS50294">
    <property type="entry name" value="WD_REPEATS_REGION"/>
    <property type="match status" value="6"/>
</dbReference>
<dbReference type="SUPFAM" id="SSF50998">
    <property type="entry name" value="Quinoprotein alcohol dehydrogenase-like"/>
    <property type="match status" value="3"/>
</dbReference>
<feature type="repeat" description="WD" evidence="3">
    <location>
        <begin position="714"/>
        <end position="755"/>
    </location>
</feature>
<dbReference type="InterPro" id="IPR014284">
    <property type="entry name" value="RNA_pol_sigma-70_dom"/>
</dbReference>
<dbReference type="InterPro" id="IPR013249">
    <property type="entry name" value="RNA_pol_sigma70_r4_t2"/>
</dbReference>
<dbReference type="InterPro" id="IPR020472">
    <property type="entry name" value="WD40_PAC1"/>
</dbReference>
<dbReference type="PANTHER" id="PTHR19848:SF8">
    <property type="entry name" value="F-BOX AND WD REPEAT DOMAIN CONTAINING 7"/>
    <property type="match status" value="1"/>
</dbReference>
<evidence type="ECO:0000256" key="2">
    <source>
        <dbReference type="ARBA" id="ARBA00022737"/>
    </source>
</evidence>
<feature type="repeat" description="WD" evidence="3">
    <location>
        <begin position="884"/>
        <end position="925"/>
    </location>
</feature>
<dbReference type="InterPro" id="IPR001680">
    <property type="entry name" value="WD40_rpt"/>
</dbReference>
<dbReference type="CDD" id="cd00200">
    <property type="entry name" value="WD40"/>
    <property type="match status" value="2"/>
</dbReference>
<feature type="domain" description="RNA polymerase sigma-70 region 2" evidence="6">
    <location>
        <begin position="38"/>
        <end position="99"/>
    </location>
</feature>
<dbReference type="SUPFAM" id="SSF88946">
    <property type="entry name" value="Sigma2 domain of RNA polymerase sigma factors"/>
    <property type="match status" value="1"/>
</dbReference>
<dbReference type="SUPFAM" id="SSF88659">
    <property type="entry name" value="Sigma3 and sigma4 domains of RNA polymerase sigma factors"/>
    <property type="match status" value="1"/>
</dbReference>
<evidence type="ECO:0000313" key="8">
    <source>
        <dbReference type="EMBL" id="OWK40819.1"/>
    </source>
</evidence>
<dbReference type="InterPro" id="IPR013325">
    <property type="entry name" value="RNA_pol_sigma_r2"/>
</dbReference>
<keyword evidence="5" id="KW-0812">Transmembrane</keyword>
<dbReference type="EMBL" id="NIDE01000007">
    <property type="protein sequence ID" value="OWK40819.1"/>
    <property type="molecule type" value="Genomic_DNA"/>
</dbReference>
<feature type="repeat" description="WD" evidence="3">
    <location>
        <begin position="322"/>
        <end position="363"/>
    </location>
</feature>
<dbReference type="InterPro" id="IPR019775">
    <property type="entry name" value="WD40_repeat_CS"/>
</dbReference>
<dbReference type="Gene3D" id="1.10.10.10">
    <property type="entry name" value="Winged helix-like DNA-binding domain superfamily/Winged helix DNA-binding domain"/>
    <property type="match status" value="1"/>
</dbReference>
<evidence type="ECO:0000256" key="5">
    <source>
        <dbReference type="SAM" id="Phobius"/>
    </source>
</evidence>
<dbReference type="Gene3D" id="2.130.10.10">
    <property type="entry name" value="YVTN repeat-like/Quinoprotein amine dehydrogenase"/>
    <property type="match status" value="4"/>
</dbReference>
<dbReference type="InterPro" id="IPR013324">
    <property type="entry name" value="RNA_pol_sigma_r3/r4-like"/>
</dbReference>
<evidence type="ECO:0000313" key="9">
    <source>
        <dbReference type="Proteomes" id="UP000214646"/>
    </source>
</evidence>
<keyword evidence="1 3" id="KW-0853">WD repeat</keyword>
<evidence type="ECO:0000256" key="4">
    <source>
        <dbReference type="SAM" id="MobiDB-lite"/>
    </source>
</evidence>
<dbReference type="PROSITE" id="PS00678">
    <property type="entry name" value="WD_REPEATS_1"/>
    <property type="match status" value="5"/>
</dbReference>
<dbReference type="Proteomes" id="UP000214646">
    <property type="component" value="Unassembled WGS sequence"/>
</dbReference>
<gene>
    <name evidence="8" type="ORF">FRUB_04711</name>
</gene>
<feature type="repeat" description="WD" evidence="3">
    <location>
        <begin position="632"/>
        <end position="672"/>
    </location>
</feature>
<keyword evidence="2" id="KW-0677">Repeat</keyword>
<dbReference type="GO" id="GO:0005829">
    <property type="term" value="C:cytosol"/>
    <property type="evidence" value="ECO:0007669"/>
    <property type="project" value="UniProtKB-ARBA"/>
</dbReference>
<sequence>MVRDLVPGTWPGGPDADTDAALLARFLDGRDDEAFEALVRRHGPMVAGVCRRSLHNPADAADAFQAVFLVLLNKAATVRRTGSLGSWLYGVACRVAWKMRAAAARRARHERTHAEMTRALEQDTSPYPGNETDALVPVLDAELSRLPEKYRAVLVLCFLEGKTHTEAARALGWPPGSVAKRVTRGLDLLRARLVSRGIAPAAAAGMLGTATEGMSREAVAAVREAAGLCLAGRPLSGAVSTRAFATYRAVMRDLLVGQVMGFATVAVLVGVLAVGAVTLLAPARAAPPVPAAAAPEPGEAPSVDEDGDPLPDGAVHRFGTLRLRHGATITSIAYSANGRFIVSGSWDNIVRVWDASNGKSLRDIHPQDGWILSVAVTADGRRVAAGGDQRSKKVRILDVGSGNTLATLEGHEAAVRAVAFSPDGKQVVSLSEDGTARVWDPDGGTELVKVTVGNKRPGFFQYAGVTFAPGGKTFVTAYGGAAVGEWDVETGKSVRTYEREGCRFHSVGYAPDGKHVVAGDANGQVCVWAAGTGVFEHQVRGQDATAHSVAFAPDSKTFAAGYGVLIEPQRYWSSGEVTLWDTKSGSLVRRFTDHAGPVTSIAFAPNGGALAAASQNGILVWNPADGTPLLRSAGHQSNVHGVGFVAADRAVTCGADRVVRLWNVGSGKLVKEIGDGQACAYALATVPDRGLFVWGGLDGAVHLGTADGAEVRKFTGAEGTTTTVALAADGRTVAAGGVDKIVRLWDAETGKLLRTLDGSTTWIRSVGFSPDGKLMAAGGTDGKVRVWAAATGKLVRNLHGHSSDVFNVVFSPDGRTLATAGRDDTVRLWEVSSGQPRWEFNNPTTARAAVTFSPDGRTLVTSSGGQNRGVRLWDLTSGRELCKVWGHRGYVTAVAFSPDGKRVMTASDDSCSLVWDVAALKATAPPAPSNEVVEAAAAAAWADLLGPNAARAFRAREVLVASPKFSVGKAKEVLHAVSGADANKVKELIAKLDDDRFDVREAATAALEKLGEVAEAQLREAVEKAPSAEVELRATRILKKSDTPDSPERTRQARAMELLELIGDADARTVLRDLAKGAPQATITREAAAALRRLGER</sequence>
<comment type="caution">
    <text evidence="8">The sequence shown here is derived from an EMBL/GenBank/DDBJ whole genome shotgun (WGS) entry which is preliminary data.</text>
</comment>
<dbReference type="CDD" id="cd06171">
    <property type="entry name" value="Sigma70_r4"/>
    <property type="match status" value="1"/>
</dbReference>
<dbReference type="PROSITE" id="PS50082">
    <property type="entry name" value="WD_REPEATS_2"/>
    <property type="match status" value="7"/>
</dbReference>
<feature type="repeat" description="WD" evidence="3">
    <location>
        <begin position="756"/>
        <end position="797"/>
    </location>
</feature>